<dbReference type="RefSeq" id="XP_018276981.1">
    <property type="nucleotide sequence ID" value="XM_018420939.1"/>
</dbReference>
<keyword evidence="6 10" id="KW-0560">Oxidoreductase</keyword>
<evidence type="ECO:0000256" key="5">
    <source>
        <dbReference type="ARBA" id="ARBA00022723"/>
    </source>
</evidence>
<dbReference type="PROSITE" id="PS00086">
    <property type="entry name" value="CYTOCHROME_P450"/>
    <property type="match status" value="1"/>
</dbReference>
<dbReference type="SUPFAM" id="SSF48264">
    <property type="entry name" value="Cytochrome P450"/>
    <property type="match status" value="1"/>
</dbReference>
<evidence type="ECO:0000313" key="13">
    <source>
        <dbReference type="Proteomes" id="UP000053611"/>
    </source>
</evidence>
<keyword evidence="11" id="KW-0812">Transmembrane</keyword>
<gene>
    <name evidence="12" type="ORF">CC85DRAFT_263743</name>
</gene>
<evidence type="ECO:0000256" key="3">
    <source>
        <dbReference type="ARBA" id="ARBA00010617"/>
    </source>
</evidence>
<evidence type="ECO:0000256" key="8">
    <source>
        <dbReference type="ARBA" id="ARBA00023033"/>
    </source>
</evidence>
<evidence type="ECO:0000256" key="1">
    <source>
        <dbReference type="ARBA" id="ARBA00001971"/>
    </source>
</evidence>
<comment type="cofactor">
    <cofactor evidence="1 9">
        <name>heme</name>
        <dbReference type="ChEBI" id="CHEBI:30413"/>
    </cofactor>
</comment>
<keyword evidence="11" id="KW-1133">Transmembrane helix</keyword>
<evidence type="ECO:0000256" key="2">
    <source>
        <dbReference type="ARBA" id="ARBA00005179"/>
    </source>
</evidence>
<dbReference type="EMBL" id="KQ087234">
    <property type="protein sequence ID" value="KLT40490.1"/>
    <property type="molecule type" value="Genomic_DNA"/>
</dbReference>
<proteinExistence type="inferred from homology"/>
<dbReference type="GO" id="GO:0020037">
    <property type="term" value="F:heme binding"/>
    <property type="evidence" value="ECO:0007669"/>
    <property type="project" value="InterPro"/>
</dbReference>
<dbReference type="GeneID" id="28981542"/>
<keyword evidence="7 9" id="KW-0408">Iron</keyword>
<comment type="pathway">
    <text evidence="2">Secondary metabolite biosynthesis.</text>
</comment>
<protein>
    <submittedName>
        <fullName evidence="12">Cytochrome P450</fullName>
    </submittedName>
</protein>
<keyword evidence="4 9" id="KW-0349">Heme</keyword>
<dbReference type="STRING" id="879819.A0A0J0XH93"/>
<evidence type="ECO:0000256" key="10">
    <source>
        <dbReference type="RuleBase" id="RU000461"/>
    </source>
</evidence>
<dbReference type="PANTHER" id="PTHR24305">
    <property type="entry name" value="CYTOCHROME P450"/>
    <property type="match status" value="1"/>
</dbReference>
<keyword evidence="11" id="KW-0472">Membrane</keyword>
<dbReference type="GO" id="GO:0005506">
    <property type="term" value="F:iron ion binding"/>
    <property type="evidence" value="ECO:0007669"/>
    <property type="project" value="InterPro"/>
</dbReference>
<keyword evidence="8 10" id="KW-0503">Monooxygenase</keyword>
<dbReference type="GO" id="GO:0004497">
    <property type="term" value="F:monooxygenase activity"/>
    <property type="evidence" value="ECO:0007669"/>
    <property type="project" value="UniProtKB-KW"/>
</dbReference>
<dbReference type="InterPro" id="IPR002403">
    <property type="entry name" value="Cyt_P450_E_grp-IV"/>
</dbReference>
<keyword evidence="5 9" id="KW-0479">Metal-binding</keyword>
<dbReference type="Proteomes" id="UP000053611">
    <property type="component" value="Unassembled WGS sequence"/>
</dbReference>
<dbReference type="PANTHER" id="PTHR24305:SF166">
    <property type="entry name" value="CYTOCHROME P450 12A4, MITOCHONDRIAL-RELATED"/>
    <property type="match status" value="1"/>
</dbReference>
<dbReference type="InterPro" id="IPR036396">
    <property type="entry name" value="Cyt_P450_sf"/>
</dbReference>
<evidence type="ECO:0000256" key="6">
    <source>
        <dbReference type="ARBA" id="ARBA00023002"/>
    </source>
</evidence>
<dbReference type="PRINTS" id="PR00385">
    <property type="entry name" value="P450"/>
</dbReference>
<dbReference type="GO" id="GO:0016705">
    <property type="term" value="F:oxidoreductase activity, acting on paired donors, with incorporation or reduction of molecular oxygen"/>
    <property type="evidence" value="ECO:0007669"/>
    <property type="project" value="InterPro"/>
</dbReference>
<comment type="similarity">
    <text evidence="3 10">Belongs to the cytochrome P450 family.</text>
</comment>
<accession>A0A0J0XH93</accession>
<dbReference type="Gene3D" id="1.10.630.10">
    <property type="entry name" value="Cytochrome P450"/>
    <property type="match status" value="1"/>
</dbReference>
<reference evidence="12 13" key="1">
    <citation type="submission" date="2015-03" db="EMBL/GenBank/DDBJ databases">
        <title>Genomics and transcriptomics of the oil-accumulating basidiomycete yeast T. oleaginosus allow insights into substrate utilization and the diverse evolutionary trajectories of mating systems in fungi.</title>
        <authorList>
            <consortium name="DOE Joint Genome Institute"/>
            <person name="Kourist R."/>
            <person name="Kracht O."/>
            <person name="Bracharz F."/>
            <person name="Lipzen A."/>
            <person name="Nolan M."/>
            <person name="Ohm R."/>
            <person name="Grigoriev I."/>
            <person name="Sun S."/>
            <person name="Heitman J."/>
            <person name="Bruck T."/>
            <person name="Nowrousian M."/>
        </authorList>
    </citation>
    <scope>NUCLEOTIDE SEQUENCE [LARGE SCALE GENOMIC DNA]</scope>
    <source>
        <strain evidence="12 13">IBC0246</strain>
    </source>
</reference>
<feature type="binding site" description="axial binding residue" evidence="9">
    <location>
        <position position="502"/>
    </location>
    <ligand>
        <name>heme</name>
        <dbReference type="ChEBI" id="CHEBI:30413"/>
    </ligand>
    <ligandPart>
        <name>Fe</name>
        <dbReference type="ChEBI" id="CHEBI:18248"/>
    </ligandPart>
</feature>
<dbReference type="InterPro" id="IPR017972">
    <property type="entry name" value="Cyt_P450_CS"/>
</dbReference>
<dbReference type="Pfam" id="PF00067">
    <property type="entry name" value="p450"/>
    <property type="match status" value="1"/>
</dbReference>
<evidence type="ECO:0000256" key="11">
    <source>
        <dbReference type="SAM" id="Phobius"/>
    </source>
</evidence>
<evidence type="ECO:0000313" key="12">
    <source>
        <dbReference type="EMBL" id="KLT40490.1"/>
    </source>
</evidence>
<name>A0A0J0XH93_9TREE</name>
<dbReference type="PRINTS" id="PR00465">
    <property type="entry name" value="EP450IV"/>
</dbReference>
<dbReference type="InterPro" id="IPR050121">
    <property type="entry name" value="Cytochrome_P450_monoxygenase"/>
</dbReference>
<evidence type="ECO:0000256" key="7">
    <source>
        <dbReference type="ARBA" id="ARBA00023004"/>
    </source>
</evidence>
<sequence>MPSLPLVSGAIDWPFLLAVGGGAAALWLAYSLFHLLVPEARLSSSFKNLPGPPNPRNWTRILGHQYEALTRGPALTSEEWHDKYGPTIRLSRPFGRSELSTTDPAALTFIYRATDERFVKSEGMRQAISANVGEGVLSVEGHTHRRHRRVLNPAFGWPQIVEMVPSMWLKAYQLRDKMVSNITDAWASPPADPRDVVPGARVLNMFNELSNAALDIIGLVAIGHDLGSLSDEPNELRDGYNDVLRVGFQTDIWTVLRFALPITRKIPLERTRIVRAGRDAVVRFGQRVIDEKRRLLLNIDQGRIEKGTDVGKDVLSLVIKANAAADLRDDERLNDTEVIAQIATMLFTGHETTGTATAFTLRHLSLNQRFQDKLRAELLTIDVDEPDFQVLDKLPYLHAVAREGLRFETPVPIMGRIATADVAIPLSIPVRGRDGKMIDVVQLKKGDLINAPYQAANRLTDVWGADAREFNPERWFRPNMPAKKMPGVWGEIATFGGGPHNCIGHRMAVAEMKVLLFVLIRNFIFSPAPSGPVIKPKWMIIQRAIVEGEEHKGPSMPLLVRPVAE</sequence>
<evidence type="ECO:0000256" key="4">
    <source>
        <dbReference type="ARBA" id="ARBA00022617"/>
    </source>
</evidence>
<dbReference type="OrthoDB" id="1470350at2759"/>
<evidence type="ECO:0000256" key="9">
    <source>
        <dbReference type="PIRSR" id="PIRSR602403-1"/>
    </source>
</evidence>
<feature type="transmembrane region" description="Helical" evidence="11">
    <location>
        <begin position="15"/>
        <end position="37"/>
    </location>
</feature>
<dbReference type="AlphaFoldDB" id="A0A0J0XH93"/>
<keyword evidence="13" id="KW-1185">Reference proteome</keyword>
<dbReference type="InterPro" id="IPR001128">
    <property type="entry name" value="Cyt_P450"/>
</dbReference>
<organism evidence="12 13">
    <name type="scientific">Cutaneotrichosporon oleaginosum</name>
    <dbReference type="NCBI Taxonomy" id="879819"/>
    <lineage>
        <taxon>Eukaryota</taxon>
        <taxon>Fungi</taxon>
        <taxon>Dikarya</taxon>
        <taxon>Basidiomycota</taxon>
        <taxon>Agaricomycotina</taxon>
        <taxon>Tremellomycetes</taxon>
        <taxon>Trichosporonales</taxon>
        <taxon>Trichosporonaceae</taxon>
        <taxon>Cutaneotrichosporon</taxon>
    </lineage>
</organism>